<dbReference type="AlphaFoldDB" id="A0A4Q1BBB5"/>
<dbReference type="VEuPathDB" id="FungiDB:TREMEDRAFT_68157"/>
<comment type="caution">
    <text evidence="5">The sequence shown here is derived from an EMBL/GenBank/DDBJ whole genome shotgun (WGS) entry which is preliminary data.</text>
</comment>
<accession>A0A4Q1BBB5</accession>
<dbReference type="STRING" id="5217.A0A4Q1BBB5"/>
<reference evidence="5 6" key="1">
    <citation type="submission" date="2016-06" db="EMBL/GenBank/DDBJ databases">
        <title>Evolution of pathogenesis and genome organization in the Tremellales.</title>
        <authorList>
            <person name="Cuomo C."/>
            <person name="Litvintseva A."/>
            <person name="Heitman J."/>
            <person name="Chen Y."/>
            <person name="Sun S."/>
            <person name="Springer D."/>
            <person name="Dromer F."/>
            <person name="Young S."/>
            <person name="Zeng Q."/>
            <person name="Chapman S."/>
            <person name="Gujja S."/>
            <person name="Saif S."/>
            <person name="Birren B."/>
        </authorList>
    </citation>
    <scope>NUCLEOTIDE SEQUENCE [LARGE SCALE GENOMIC DNA]</scope>
    <source>
        <strain evidence="5 6">ATCC 28783</strain>
    </source>
</reference>
<feature type="signal peptide" evidence="3">
    <location>
        <begin position="1"/>
        <end position="21"/>
    </location>
</feature>
<feature type="domain" description="Alginate lyase" evidence="4">
    <location>
        <begin position="72"/>
        <end position="361"/>
    </location>
</feature>
<dbReference type="EMBL" id="SDIL01000164">
    <property type="protein sequence ID" value="RXK35016.1"/>
    <property type="molecule type" value="Genomic_DNA"/>
</dbReference>
<dbReference type="Proteomes" id="UP000289152">
    <property type="component" value="Unassembled WGS sequence"/>
</dbReference>
<evidence type="ECO:0000256" key="1">
    <source>
        <dbReference type="ARBA" id="ARBA00022729"/>
    </source>
</evidence>
<dbReference type="Gene3D" id="1.50.10.100">
    <property type="entry name" value="Chondroitin AC/alginate lyase"/>
    <property type="match status" value="1"/>
</dbReference>
<dbReference type="OrthoDB" id="63533at2759"/>
<keyword evidence="2" id="KW-0456">Lyase</keyword>
<dbReference type="GO" id="GO:0042597">
    <property type="term" value="C:periplasmic space"/>
    <property type="evidence" value="ECO:0007669"/>
    <property type="project" value="InterPro"/>
</dbReference>
<dbReference type="SUPFAM" id="SSF48230">
    <property type="entry name" value="Chondroitin AC/alginate lyase"/>
    <property type="match status" value="1"/>
</dbReference>
<proteinExistence type="predicted"/>
<evidence type="ECO:0000259" key="4">
    <source>
        <dbReference type="Pfam" id="PF05426"/>
    </source>
</evidence>
<protein>
    <recommendedName>
        <fullName evidence="4">Alginate lyase domain-containing protein</fullName>
    </recommendedName>
</protein>
<dbReference type="InterPro" id="IPR008397">
    <property type="entry name" value="Alginate_lyase_dom"/>
</dbReference>
<gene>
    <name evidence="5" type="ORF">M231_07719</name>
</gene>
<evidence type="ECO:0000256" key="3">
    <source>
        <dbReference type="SAM" id="SignalP"/>
    </source>
</evidence>
<organism evidence="5 6">
    <name type="scientific">Tremella mesenterica</name>
    <name type="common">Jelly fungus</name>
    <dbReference type="NCBI Taxonomy" id="5217"/>
    <lineage>
        <taxon>Eukaryota</taxon>
        <taxon>Fungi</taxon>
        <taxon>Dikarya</taxon>
        <taxon>Basidiomycota</taxon>
        <taxon>Agaricomycotina</taxon>
        <taxon>Tremellomycetes</taxon>
        <taxon>Tremellales</taxon>
        <taxon>Tremellaceae</taxon>
        <taxon>Tremella</taxon>
    </lineage>
</organism>
<sequence>MWNILWLTLISTFGGEIRTRAVENQVSSYANVFFSPSHVINNTWFQNSHWSRRKAEWWATQLIAGGPWSVINKSISAHSGDPHDYLSYAVYYWPNCTDVQNTTELTPQEVWSECIYYQRDGVFNPDIYQVQNVEAVNNLTDFIYLAALAYASTGNPKWSSAINSSLYTFFIDPDTYMNPNLDYAQVVRGRDNLNQTGKHTGVLDLKGMAKLVSGVLILREMGAEEYGKVVDDGLMDWAAKQADWLENSDLGIMEKLSPNNHGTFYYNQLCSLYVLLGNTERVRELLEEYYSTIYQGQIVPSGDQPLESLRTRPYHYRAYNLAAVVTLARIGDYINLQPSGWTRQSGGNSTILDALKYAMAQDPATHNETDQMTTLSPSVAAIASMMGDPDGNLATFLKQADPFYPGSVYYSLNSGVSDSGIHQGLIETTYGPKAAQATAGMGRKVRGIPWGGR</sequence>
<evidence type="ECO:0000313" key="5">
    <source>
        <dbReference type="EMBL" id="RXK35016.1"/>
    </source>
</evidence>
<dbReference type="InParanoid" id="A0A4Q1BBB5"/>
<name>A0A4Q1BBB5_TREME</name>
<keyword evidence="6" id="KW-1185">Reference proteome</keyword>
<keyword evidence="1 3" id="KW-0732">Signal</keyword>
<evidence type="ECO:0000256" key="2">
    <source>
        <dbReference type="ARBA" id="ARBA00023239"/>
    </source>
</evidence>
<dbReference type="GO" id="GO:0016829">
    <property type="term" value="F:lyase activity"/>
    <property type="evidence" value="ECO:0007669"/>
    <property type="project" value="UniProtKB-KW"/>
</dbReference>
<dbReference type="InterPro" id="IPR008929">
    <property type="entry name" value="Chondroitin_lyas"/>
</dbReference>
<evidence type="ECO:0000313" key="6">
    <source>
        <dbReference type="Proteomes" id="UP000289152"/>
    </source>
</evidence>
<dbReference type="Pfam" id="PF05426">
    <property type="entry name" value="Alginate_lyase"/>
    <property type="match status" value="1"/>
</dbReference>
<feature type="chain" id="PRO_5021019106" description="Alginate lyase domain-containing protein" evidence="3">
    <location>
        <begin position="22"/>
        <end position="453"/>
    </location>
</feature>